<protein>
    <submittedName>
        <fullName evidence="2">Uncharacterized protein</fullName>
    </submittedName>
</protein>
<organism evidence="2 3">
    <name type="scientific">Penicillium salamii</name>
    <dbReference type="NCBI Taxonomy" id="1612424"/>
    <lineage>
        <taxon>Eukaryota</taxon>
        <taxon>Fungi</taxon>
        <taxon>Dikarya</taxon>
        <taxon>Ascomycota</taxon>
        <taxon>Pezizomycotina</taxon>
        <taxon>Eurotiomycetes</taxon>
        <taxon>Eurotiomycetidae</taxon>
        <taxon>Eurotiales</taxon>
        <taxon>Aspergillaceae</taxon>
        <taxon>Penicillium</taxon>
    </lineage>
</organism>
<feature type="region of interest" description="Disordered" evidence="1">
    <location>
        <begin position="153"/>
        <end position="172"/>
    </location>
</feature>
<evidence type="ECO:0000313" key="3">
    <source>
        <dbReference type="Proteomes" id="UP001152646"/>
    </source>
</evidence>
<reference evidence="2" key="1">
    <citation type="submission" date="2021-07" db="EMBL/GenBank/DDBJ databases">
        <authorList>
            <person name="Branca A.L. A."/>
        </authorList>
    </citation>
    <scope>NUCLEOTIDE SEQUENCE</scope>
</reference>
<dbReference type="AlphaFoldDB" id="A0A9W4IEJ1"/>
<gene>
    <name evidence="2" type="ORF">PSALAMII_LOCUS1548</name>
</gene>
<sequence length="221" mass="25532">MQFIYKRMTTLKLNQFLSTTSTRRVFFKMSKPNTIAWSSWEKKNLFSWLLQRQKMTWKAKSKAYFKQFGLKRTGEALRSKRNYLLRKRRAMLKSLSKASFMGHRPWIPREDTLRAFPPPPPIFTPRARSTETCRLSHVRQSLATSNGRYARAASGSAGQALPGKSKRQPGWRHQRRANNLLGYTIRMPHNLKSDHGQDVSYLSKFVHLAAATSKASRNAAT</sequence>
<name>A0A9W4IEJ1_9EURO</name>
<accession>A0A9W4IEJ1</accession>
<comment type="caution">
    <text evidence="2">The sequence shown here is derived from an EMBL/GenBank/DDBJ whole genome shotgun (WGS) entry which is preliminary data.</text>
</comment>
<dbReference type="Proteomes" id="UP001152646">
    <property type="component" value="Unassembled WGS sequence"/>
</dbReference>
<dbReference type="EMBL" id="CAJVPA010000063">
    <property type="protein sequence ID" value="CAG8284973.1"/>
    <property type="molecule type" value="Genomic_DNA"/>
</dbReference>
<evidence type="ECO:0000256" key="1">
    <source>
        <dbReference type="SAM" id="MobiDB-lite"/>
    </source>
</evidence>
<proteinExistence type="predicted"/>
<evidence type="ECO:0000313" key="2">
    <source>
        <dbReference type="EMBL" id="CAG8284973.1"/>
    </source>
</evidence>
<dbReference type="OrthoDB" id="4485682at2759"/>